<dbReference type="PANTHER" id="PTHR41773:SF1">
    <property type="entry name" value="RELA_SPOT DOMAIN-CONTAINING PROTEIN"/>
    <property type="match status" value="1"/>
</dbReference>
<dbReference type="InterPro" id="IPR007685">
    <property type="entry name" value="RelA_SpoT"/>
</dbReference>
<dbReference type="InterPro" id="IPR043519">
    <property type="entry name" value="NT_sf"/>
</dbReference>
<dbReference type="OrthoDB" id="4719016at2759"/>
<dbReference type="PANTHER" id="PTHR41773">
    <property type="entry name" value="GTP PYROPHOSPHATASE-RELATED"/>
    <property type="match status" value="1"/>
</dbReference>
<evidence type="ECO:0000259" key="1">
    <source>
        <dbReference type="SMART" id="SM00954"/>
    </source>
</evidence>
<dbReference type="GO" id="GO:0015969">
    <property type="term" value="P:guanosine tetraphosphate metabolic process"/>
    <property type="evidence" value="ECO:0007669"/>
    <property type="project" value="InterPro"/>
</dbReference>
<dbReference type="AlphaFoldDB" id="A0A9P9D1T9"/>
<sequence>MSSDSTASDPAPGLVRRGTWRKEELVPAAVQNFIREYPLEHYEGLAQRANDLIKEALKEAGVQANTQFRAKSKSRLQDKLCKRYSKARYACSDDIRKDIADFAGVRVIMYVPTKDQHAKVKNVIHSIWGKIQPILHPQEDEGRKTACSKHCESCETCGRDRDEEEDKGYFEGNDVATSDSDFIAGSAITRTQPSQLEEEEYQPIHLGYKAYHYRCPMKKEHAQPYVSYYWREDDTVEVQVVSALVHAWAEVGHDVLYKGHTFGKATNQEQLLLDALNGLIQSGDLLLQQFHELVEERTYKKFTYADDLRSCLRKMDILEARDGRPECEGEALDLLFRFLTRKGQNYPLALRYAFEEFGLPEKNTMKTFMEEVFHPKFLPAANMVVSICLIHRMTWKENSKTEMETFRPTKDYLPAECCCIIMKALILIQSFFGGAEPARSYLRELEKESVEERSIDFILTDNFLQEALDQRDSFYSKNQDELRPKVINAWNWFRKQSNDSASICGLAFRLAEMGATQDVGVNTLLEKLEIERLSRSSTESEQMY</sequence>
<organism evidence="2 3">
    <name type="scientific">Dendryphion nanum</name>
    <dbReference type="NCBI Taxonomy" id="256645"/>
    <lineage>
        <taxon>Eukaryota</taxon>
        <taxon>Fungi</taxon>
        <taxon>Dikarya</taxon>
        <taxon>Ascomycota</taxon>
        <taxon>Pezizomycotina</taxon>
        <taxon>Dothideomycetes</taxon>
        <taxon>Pleosporomycetidae</taxon>
        <taxon>Pleosporales</taxon>
        <taxon>Torulaceae</taxon>
        <taxon>Dendryphion</taxon>
    </lineage>
</organism>
<gene>
    <name evidence="2" type="ORF">B0J11DRAFT_512383</name>
</gene>
<keyword evidence="3" id="KW-1185">Reference proteome</keyword>
<dbReference type="SUPFAM" id="SSF81301">
    <property type="entry name" value="Nucleotidyltransferase"/>
    <property type="match status" value="2"/>
</dbReference>
<dbReference type="Proteomes" id="UP000700596">
    <property type="component" value="Unassembled WGS sequence"/>
</dbReference>
<dbReference type="Gene3D" id="3.30.460.10">
    <property type="entry name" value="Beta Polymerase, domain 2"/>
    <property type="match status" value="1"/>
</dbReference>
<accession>A0A9P9D1T9</accession>
<evidence type="ECO:0000313" key="3">
    <source>
        <dbReference type="Proteomes" id="UP000700596"/>
    </source>
</evidence>
<dbReference type="EMBL" id="JAGMWT010000026">
    <property type="protein sequence ID" value="KAH7110877.1"/>
    <property type="molecule type" value="Genomic_DNA"/>
</dbReference>
<proteinExistence type="predicted"/>
<reference evidence="2" key="1">
    <citation type="journal article" date="2021" name="Nat. Commun.">
        <title>Genetic determinants of endophytism in the Arabidopsis root mycobiome.</title>
        <authorList>
            <person name="Mesny F."/>
            <person name="Miyauchi S."/>
            <person name="Thiergart T."/>
            <person name="Pickel B."/>
            <person name="Atanasova L."/>
            <person name="Karlsson M."/>
            <person name="Huettel B."/>
            <person name="Barry K.W."/>
            <person name="Haridas S."/>
            <person name="Chen C."/>
            <person name="Bauer D."/>
            <person name="Andreopoulos W."/>
            <person name="Pangilinan J."/>
            <person name="LaButti K."/>
            <person name="Riley R."/>
            <person name="Lipzen A."/>
            <person name="Clum A."/>
            <person name="Drula E."/>
            <person name="Henrissat B."/>
            <person name="Kohler A."/>
            <person name="Grigoriev I.V."/>
            <person name="Martin F.M."/>
            <person name="Hacquard S."/>
        </authorList>
    </citation>
    <scope>NUCLEOTIDE SEQUENCE</scope>
    <source>
        <strain evidence="2">MPI-CAGE-CH-0243</strain>
    </source>
</reference>
<dbReference type="SMART" id="SM00954">
    <property type="entry name" value="RelA_SpoT"/>
    <property type="match status" value="1"/>
</dbReference>
<evidence type="ECO:0000313" key="2">
    <source>
        <dbReference type="EMBL" id="KAH7110877.1"/>
    </source>
</evidence>
<protein>
    <recommendedName>
        <fullName evidence="1">RelA/SpoT domain-containing protein</fullName>
    </recommendedName>
</protein>
<name>A0A9P9D1T9_9PLEO</name>
<comment type="caution">
    <text evidence="2">The sequence shown here is derived from an EMBL/GenBank/DDBJ whole genome shotgun (WGS) entry which is preliminary data.</text>
</comment>
<feature type="domain" description="RelA/SpoT" evidence="1">
    <location>
        <begin position="68"/>
        <end position="261"/>
    </location>
</feature>